<protein>
    <submittedName>
        <fullName evidence="2">Uncharacterized protein</fullName>
    </submittedName>
</protein>
<accession>A0A0F9DDV7</accession>
<evidence type="ECO:0000313" key="2">
    <source>
        <dbReference type="EMBL" id="KKL59824.1"/>
    </source>
</evidence>
<sequence>MSLQHEGKFEMPSTAKSGTNKYGKPYTNWKHKIGGQLFGSFKTAEELGLKDQEFYLVAYEESPNPTHPETPYKNIINITEAISLKEVEDRNKQYNVKDVGEPTTPDTDYETYEAKQSRIQDNITKGMTFNKTVDWIIATRKLSLNGLLRDKDNKIIPARDYTLSDRFDIVYDFLLKKAVEKRKEKLG</sequence>
<comment type="caution">
    <text evidence="2">The sequence shown here is derived from an EMBL/GenBank/DDBJ whole genome shotgun (WGS) entry which is preliminary data.</text>
</comment>
<proteinExistence type="predicted"/>
<organism evidence="2">
    <name type="scientific">marine sediment metagenome</name>
    <dbReference type="NCBI Taxonomy" id="412755"/>
    <lineage>
        <taxon>unclassified sequences</taxon>
        <taxon>metagenomes</taxon>
        <taxon>ecological metagenomes</taxon>
    </lineage>
</organism>
<gene>
    <name evidence="2" type="ORF">LCGC14_2211480</name>
</gene>
<feature type="region of interest" description="Disordered" evidence="1">
    <location>
        <begin position="1"/>
        <end position="22"/>
    </location>
</feature>
<name>A0A0F9DDV7_9ZZZZ</name>
<reference evidence="2" key="1">
    <citation type="journal article" date="2015" name="Nature">
        <title>Complex archaea that bridge the gap between prokaryotes and eukaryotes.</title>
        <authorList>
            <person name="Spang A."/>
            <person name="Saw J.H."/>
            <person name="Jorgensen S.L."/>
            <person name="Zaremba-Niedzwiedzka K."/>
            <person name="Martijn J."/>
            <person name="Lind A.E."/>
            <person name="van Eijk R."/>
            <person name="Schleper C."/>
            <person name="Guy L."/>
            <person name="Ettema T.J."/>
        </authorList>
    </citation>
    <scope>NUCLEOTIDE SEQUENCE</scope>
</reference>
<evidence type="ECO:0000256" key="1">
    <source>
        <dbReference type="SAM" id="MobiDB-lite"/>
    </source>
</evidence>
<dbReference type="AlphaFoldDB" id="A0A0F9DDV7"/>
<dbReference type="EMBL" id="LAZR01029356">
    <property type="protein sequence ID" value="KKL59824.1"/>
    <property type="molecule type" value="Genomic_DNA"/>
</dbReference>